<dbReference type="VEuPathDB" id="VectorBase:RSAN_035638"/>
<accession>A0A9D4TB37</accession>
<sequence length="343" mass="36974">MGTDASTGIKIHRLLDGRASTFSEESPSHKESPSMSLDASRDEAEDVPYVSSEVAIEDVLPDNSDVVAKSRNKAEKLVRCELLVDKGCKDETALVTAGRSRQKHGFVSYDNNGRLRRLTSSKCNLRMRGACAEHHAAKTGRGRLLVQLRTSAGGILCHALSRASISSEQSPSLKEFSSLSLDASRVEAQDDVSCASSELSIEDALPNLDVEAKPRNKVDRLVLCDLLVDKGSQEETACHYSTSHASTPQRAQCHMAALWSAGRPQTVSTMEPSTCRLQPGMSIILQVVECGGLTSAEHNPGVLGCKPQLHLQDKLHRVFTKADMDSDTVGAEIQAAAFGGYAR</sequence>
<reference evidence="2" key="1">
    <citation type="journal article" date="2020" name="Cell">
        <title>Large-Scale Comparative Analyses of Tick Genomes Elucidate Their Genetic Diversity and Vector Capacities.</title>
        <authorList>
            <consortium name="Tick Genome and Microbiome Consortium (TIGMIC)"/>
            <person name="Jia N."/>
            <person name="Wang J."/>
            <person name="Shi W."/>
            <person name="Du L."/>
            <person name="Sun Y."/>
            <person name="Zhan W."/>
            <person name="Jiang J.F."/>
            <person name="Wang Q."/>
            <person name="Zhang B."/>
            <person name="Ji P."/>
            <person name="Bell-Sakyi L."/>
            <person name="Cui X.M."/>
            <person name="Yuan T.T."/>
            <person name="Jiang B.G."/>
            <person name="Yang W.F."/>
            <person name="Lam T.T."/>
            <person name="Chang Q.C."/>
            <person name="Ding S.J."/>
            <person name="Wang X.J."/>
            <person name="Zhu J.G."/>
            <person name="Ruan X.D."/>
            <person name="Zhao L."/>
            <person name="Wei J.T."/>
            <person name="Ye R.Z."/>
            <person name="Que T.C."/>
            <person name="Du C.H."/>
            <person name="Zhou Y.H."/>
            <person name="Cheng J.X."/>
            <person name="Dai P.F."/>
            <person name="Guo W.B."/>
            <person name="Han X.H."/>
            <person name="Huang E.J."/>
            <person name="Li L.F."/>
            <person name="Wei W."/>
            <person name="Gao Y.C."/>
            <person name="Liu J.Z."/>
            <person name="Shao H.Z."/>
            <person name="Wang X."/>
            <person name="Wang C.C."/>
            <person name="Yang T.C."/>
            <person name="Huo Q.B."/>
            <person name="Li W."/>
            <person name="Chen H.Y."/>
            <person name="Chen S.E."/>
            <person name="Zhou L.G."/>
            <person name="Ni X.B."/>
            <person name="Tian J.H."/>
            <person name="Sheng Y."/>
            <person name="Liu T."/>
            <person name="Pan Y.S."/>
            <person name="Xia L.Y."/>
            <person name="Li J."/>
            <person name="Zhao F."/>
            <person name="Cao W.C."/>
        </authorList>
    </citation>
    <scope>NUCLEOTIDE SEQUENCE</scope>
    <source>
        <strain evidence="2">Rsan-2018</strain>
    </source>
</reference>
<organism evidence="2 3">
    <name type="scientific">Rhipicephalus sanguineus</name>
    <name type="common">Brown dog tick</name>
    <name type="synonym">Ixodes sanguineus</name>
    <dbReference type="NCBI Taxonomy" id="34632"/>
    <lineage>
        <taxon>Eukaryota</taxon>
        <taxon>Metazoa</taxon>
        <taxon>Ecdysozoa</taxon>
        <taxon>Arthropoda</taxon>
        <taxon>Chelicerata</taxon>
        <taxon>Arachnida</taxon>
        <taxon>Acari</taxon>
        <taxon>Parasitiformes</taxon>
        <taxon>Ixodida</taxon>
        <taxon>Ixodoidea</taxon>
        <taxon>Ixodidae</taxon>
        <taxon>Rhipicephalinae</taxon>
        <taxon>Rhipicephalus</taxon>
        <taxon>Rhipicephalus</taxon>
    </lineage>
</organism>
<comment type="caution">
    <text evidence="2">The sequence shown here is derived from an EMBL/GenBank/DDBJ whole genome shotgun (WGS) entry which is preliminary data.</text>
</comment>
<protein>
    <submittedName>
        <fullName evidence="2">Uncharacterized protein</fullName>
    </submittedName>
</protein>
<name>A0A9D4TB37_RHISA</name>
<keyword evidence="3" id="KW-1185">Reference proteome</keyword>
<dbReference type="AlphaFoldDB" id="A0A9D4TB37"/>
<evidence type="ECO:0000313" key="2">
    <source>
        <dbReference type="EMBL" id="KAH7984167.1"/>
    </source>
</evidence>
<evidence type="ECO:0000313" key="3">
    <source>
        <dbReference type="Proteomes" id="UP000821837"/>
    </source>
</evidence>
<evidence type="ECO:0000256" key="1">
    <source>
        <dbReference type="SAM" id="MobiDB-lite"/>
    </source>
</evidence>
<dbReference type="EMBL" id="JABSTV010001245">
    <property type="protein sequence ID" value="KAH7984167.1"/>
    <property type="molecule type" value="Genomic_DNA"/>
</dbReference>
<feature type="region of interest" description="Disordered" evidence="1">
    <location>
        <begin position="16"/>
        <end position="44"/>
    </location>
</feature>
<gene>
    <name evidence="2" type="ORF">HPB52_017673</name>
</gene>
<dbReference type="Proteomes" id="UP000821837">
    <property type="component" value="Chromosome 1"/>
</dbReference>
<reference evidence="2" key="2">
    <citation type="submission" date="2021-09" db="EMBL/GenBank/DDBJ databases">
        <authorList>
            <person name="Jia N."/>
            <person name="Wang J."/>
            <person name="Shi W."/>
            <person name="Du L."/>
            <person name="Sun Y."/>
            <person name="Zhan W."/>
            <person name="Jiang J."/>
            <person name="Wang Q."/>
            <person name="Zhang B."/>
            <person name="Ji P."/>
            <person name="Sakyi L.B."/>
            <person name="Cui X."/>
            <person name="Yuan T."/>
            <person name="Jiang B."/>
            <person name="Yang W."/>
            <person name="Lam T.T.-Y."/>
            <person name="Chang Q."/>
            <person name="Ding S."/>
            <person name="Wang X."/>
            <person name="Zhu J."/>
            <person name="Ruan X."/>
            <person name="Zhao L."/>
            <person name="Wei J."/>
            <person name="Que T."/>
            <person name="Du C."/>
            <person name="Cheng J."/>
            <person name="Dai P."/>
            <person name="Han X."/>
            <person name="Huang E."/>
            <person name="Gao Y."/>
            <person name="Liu J."/>
            <person name="Shao H."/>
            <person name="Ye R."/>
            <person name="Li L."/>
            <person name="Wei W."/>
            <person name="Wang X."/>
            <person name="Wang C."/>
            <person name="Huo Q."/>
            <person name="Li W."/>
            <person name="Guo W."/>
            <person name="Chen H."/>
            <person name="Chen S."/>
            <person name="Zhou L."/>
            <person name="Zhou L."/>
            <person name="Ni X."/>
            <person name="Tian J."/>
            <person name="Zhou Y."/>
            <person name="Sheng Y."/>
            <person name="Liu T."/>
            <person name="Pan Y."/>
            <person name="Xia L."/>
            <person name="Li J."/>
            <person name="Zhao F."/>
            <person name="Cao W."/>
        </authorList>
    </citation>
    <scope>NUCLEOTIDE SEQUENCE</scope>
    <source>
        <strain evidence="2">Rsan-2018</strain>
        <tissue evidence="2">Larvae</tissue>
    </source>
</reference>
<proteinExistence type="predicted"/>